<feature type="compositionally biased region" description="Polar residues" evidence="2">
    <location>
        <begin position="101"/>
        <end position="119"/>
    </location>
</feature>
<feature type="coiled-coil region" evidence="1">
    <location>
        <begin position="199"/>
        <end position="257"/>
    </location>
</feature>
<name>A0A6A6X937_9PLEO</name>
<evidence type="ECO:0000313" key="3">
    <source>
        <dbReference type="EMBL" id="KAF2792485.1"/>
    </source>
</evidence>
<feature type="compositionally biased region" description="Polar residues" evidence="2">
    <location>
        <begin position="17"/>
        <end position="28"/>
    </location>
</feature>
<evidence type="ECO:0000256" key="2">
    <source>
        <dbReference type="SAM" id="MobiDB-lite"/>
    </source>
</evidence>
<dbReference type="EMBL" id="MU001967">
    <property type="protein sequence ID" value="KAF2792485.1"/>
    <property type="molecule type" value="Genomic_DNA"/>
</dbReference>
<dbReference type="AlphaFoldDB" id="A0A6A6X937"/>
<protein>
    <submittedName>
        <fullName evidence="3">Uncharacterized protein</fullName>
    </submittedName>
</protein>
<keyword evidence="1" id="KW-0175">Coiled coil</keyword>
<organism evidence="3 4">
    <name type="scientific">Melanomma pulvis-pyrius CBS 109.77</name>
    <dbReference type="NCBI Taxonomy" id="1314802"/>
    <lineage>
        <taxon>Eukaryota</taxon>
        <taxon>Fungi</taxon>
        <taxon>Dikarya</taxon>
        <taxon>Ascomycota</taxon>
        <taxon>Pezizomycotina</taxon>
        <taxon>Dothideomycetes</taxon>
        <taxon>Pleosporomycetidae</taxon>
        <taxon>Pleosporales</taxon>
        <taxon>Melanommataceae</taxon>
        <taxon>Melanomma</taxon>
    </lineage>
</organism>
<feature type="compositionally biased region" description="Basic and acidic residues" evidence="2">
    <location>
        <begin position="154"/>
        <end position="168"/>
    </location>
</feature>
<proteinExistence type="predicted"/>
<feature type="compositionally biased region" description="Basic residues" evidence="2">
    <location>
        <begin position="142"/>
        <end position="153"/>
    </location>
</feature>
<keyword evidence="4" id="KW-1185">Reference proteome</keyword>
<accession>A0A6A6X937</accession>
<feature type="region of interest" description="Disordered" evidence="2">
    <location>
        <begin position="1"/>
        <end position="175"/>
    </location>
</feature>
<reference evidence="3" key="1">
    <citation type="journal article" date="2020" name="Stud. Mycol.">
        <title>101 Dothideomycetes genomes: a test case for predicting lifestyles and emergence of pathogens.</title>
        <authorList>
            <person name="Haridas S."/>
            <person name="Albert R."/>
            <person name="Binder M."/>
            <person name="Bloem J."/>
            <person name="Labutti K."/>
            <person name="Salamov A."/>
            <person name="Andreopoulos B."/>
            <person name="Baker S."/>
            <person name="Barry K."/>
            <person name="Bills G."/>
            <person name="Bluhm B."/>
            <person name="Cannon C."/>
            <person name="Castanera R."/>
            <person name="Culley D."/>
            <person name="Daum C."/>
            <person name="Ezra D."/>
            <person name="Gonzalez J."/>
            <person name="Henrissat B."/>
            <person name="Kuo A."/>
            <person name="Liang C."/>
            <person name="Lipzen A."/>
            <person name="Lutzoni F."/>
            <person name="Magnuson J."/>
            <person name="Mondo S."/>
            <person name="Nolan M."/>
            <person name="Ohm R."/>
            <person name="Pangilinan J."/>
            <person name="Park H.-J."/>
            <person name="Ramirez L."/>
            <person name="Alfaro M."/>
            <person name="Sun H."/>
            <person name="Tritt A."/>
            <person name="Yoshinaga Y."/>
            <person name="Zwiers L.-H."/>
            <person name="Turgeon B."/>
            <person name="Goodwin S."/>
            <person name="Spatafora J."/>
            <person name="Crous P."/>
            <person name="Grigoriev I."/>
        </authorList>
    </citation>
    <scope>NUCLEOTIDE SEQUENCE</scope>
    <source>
        <strain evidence="3">CBS 109.77</strain>
    </source>
</reference>
<evidence type="ECO:0000313" key="4">
    <source>
        <dbReference type="Proteomes" id="UP000799757"/>
    </source>
</evidence>
<gene>
    <name evidence="3" type="ORF">K505DRAFT_338628</name>
</gene>
<dbReference type="Proteomes" id="UP000799757">
    <property type="component" value="Unassembled WGS sequence"/>
</dbReference>
<evidence type="ECO:0000256" key="1">
    <source>
        <dbReference type="SAM" id="Coils"/>
    </source>
</evidence>
<sequence length="271" mass="32160">MCPPSEGSRGYSDKSYRSYQSPTSQTPENYGALVPRFNRTPDIPDEPDSYWADVDGNIIDEDVNSEAANGKPRRSRDYRDQGYTSFAEEKTHPRTRAYPNTHGQFRSAQYSRTKYQSEANSRDYGYYAEADFDPSGSYSRQPRAHWRQSRNMRRQADERQPNVHETRGGEGIFRSQEYPYSEMAYKDQEKFKRWRWEEQQQEEQNRREISAEIAEIELKTRRMKAARIELSSMGTEQDLIQQQIDKLKKEQRSYRRKKTVQEIRDTLKLDE</sequence>